<organism evidence="3 4">
    <name type="scientific">Colletotrichum zoysiae</name>
    <dbReference type="NCBI Taxonomy" id="1216348"/>
    <lineage>
        <taxon>Eukaryota</taxon>
        <taxon>Fungi</taxon>
        <taxon>Dikarya</taxon>
        <taxon>Ascomycota</taxon>
        <taxon>Pezizomycotina</taxon>
        <taxon>Sordariomycetes</taxon>
        <taxon>Hypocreomycetidae</taxon>
        <taxon>Glomerellales</taxon>
        <taxon>Glomerellaceae</taxon>
        <taxon>Colletotrichum</taxon>
        <taxon>Colletotrichum graminicola species complex</taxon>
    </lineage>
</organism>
<proteinExistence type="predicted"/>
<dbReference type="InterPro" id="IPR056632">
    <property type="entry name" value="DUF7730"/>
</dbReference>
<gene>
    <name evidence="3" type="ORF">LX32DRAFT_584347</name>
</gene>
<name>A0AAD9M2G9_9PEZI</name>
<accession>A0AAD9M2G9</accession>
<feature type="region of interest" description="Disordered" evidence="1">
    <location>
        <begin position="1"/>
        <end position="36"/>
    </location>
</feature>
<sequence length="388" mass="44583">MMAETRDDHDEPEGADDVEAQLTAIDEPSPPASTLDSQLQSSFFSALPLEIRQSIYSYVWLAAGPTQHVYKSGASALAPLSHCQCIADLDAEDIREIELARVLNTPPADPTTPGGDVTGGPTDDRDAIMEWRYRLVSTWCNHWQCEEEPPVLRTIDPHPTSEDETEEEHTLTESSKDCHRRRQVLVKEFSPFLAVLLTCKRMHGEAVDSLYESTTFSFVGTDALSRFAKTTAPESLSRISKLHLEWRAPIETYMALDVEEAVAERTRWDALWAEVALVIPRLRELLIWAYPYYPRFPMPHDEWLLPLHQFGKVPRFQISFRWFQNPPTPDTGPLDFLEAAPFGYDRVPPLQENPLHFHWRRLIDLPNEEPRDPLSRRQRKRRYVGRSL</sequence>
<dbReference type="AlphaFoldDB" id="A0AAD9M2G9"/>
<protein>
    <recommendedName>
        <fullName evidence="2">DUF7730 domain-containing protein</fullName>
    </recommendedName>
</protein>
<evidence type="ECO:0000259" key="2">
    <source>
        <dbReference type="Pfam" id="PF24864"/>
    </source>
</evidence>
<reference evidence="3" key="1">
    <citation type="submission" date="2021-06" db="EMBL/GenBank/DDBJ databases">
        <title>Comparative genomics, transcriptomics and evolutionary studies reveal genomic signatures of adaptation to plant cell wall in hemibiotrophic fungi.</title>
        <authorList>
            <consortium name="DOE Joint Genome Institute"/>
            <person name="Baroncelli R."/>
            <person name="Diaz J.F."/>
            <person name="Benocci T."/>
            <person name="Peng M."/>
            <person name="Battaglia E."/>
            <person name="Haridas S."/>
            <person name="Andreopoulos W."/>
            <person name="Labutti K."/>
            <person name="Pangilinan J."/>
            <person name="Floch G.L."/>
            <person name="Makela M.R."/>
            <person name="Henrissat B."/>
            <person name="Grigoriev I.V."/>
            <person name="Crouch J.A."/>
            <person name="De Vries R.P."/>
            <person name="Sukno S.A."/>
            <person name="Thon M.R."/>
        </authorList>
    </citation>
    <scope>NUCLEOTIDE SEQUENCE</scope>
    <source>
        <strain evidence="3">MAFF235873</strain>
    </source>
</reference>
<feature type="domain" description="DUF7730" evidence="2">
    <location>
        <begin position="37"/>
        <end position="86"/>
    </location>
</feature>
<dbReference type="PANTHER" id="PTHR38790:SF9">
    <property type="entry name" value="F-BOX DOMAIN-CONTAINING PROTEIN"/>
    <property type="match status" value="1"/>
</dbReference>
<feature type="domain" description="DUF7730" evidence="2">
    <location>
        <begin position="174"/>
        <end position="285"/>
    </location>
</feature>
<dbReference type="Pfam" id="PF24864">
    <property type="entry name" value="DUF7730"/>
    <property type="match status" value="2"/>
</dbReference>
<evidence type="ECO:0000256" key="1">
    <source>
        <dbReference type="SAM" id="MobiDB-lite"/>
    </source>
</evidence>
<feature type="region of interest" description="Disordered" evidence="1">
    <location>
        <begin position="151"/>
        <end position="174"/>
    </location>
</feature>
<dbReference type="Proteomes" id="UP001232148">
    <property type="component" value="Unassembled WGS sequence"/>
</dbReference>
<dbReference type="PANTHER" id="PTHR38790">
    <property type="entry name" value="2EXR DOMAIN-CONTAINING PROTEIN-RELATED"/>
    <property type="match status" value="1"/>
</dbReference>
<dbReference type="EMBL" id="MU842838">
    <property type="protein sequence ID" value="KAK2031676.1"/>
    <property type="molecule type" value="Genomic_DNA"/>
</dbReference>
<keyword evidence="4" id="KW-1185">Reference proteome</keyword>
<feature type="compositionally biased region" description="Acidic residues" evidence="1">
    <location>
        <begin position="10"/>
        <end position="19"/>
    </location>
</feature>
<evidence type="ECO:0000313" key="3">
    <source>
        <dbReference type="EMBL" id="KAK2031676.1"/>
    </source>
</evidence>
<comment type="caution">
    <text evidence="3">The sequence shown here is derived from an EMBL/GenBank/DDBJ whole genome shotgun (WGS) entry which is preliminary data.</text>
</comment>
<evidence type="ECO:0000313" key="4">
    <source>
        <dbReference type="Proteomes" id="UP001232148"/>
    </source>
</evidence>